<protein>
    <recommendedName>
        <fullName evidence="5">Phosphoesterase</fullName>
    </recommendedName>
</protein>
<evidence type="ECO:0000313" key="4">
    <source>
        <dbReference type="Proteomes" id="UP000027931"/>
    </source>
</evidence>
<feature type="region of interest" description="Disordered" evidence="2">
    <location>
        <begin position="403"/>
        <end position="424"/>
    </location>
</feature>
<dbReference type="EMBL" id="JMIR01000061">
    <property type="protein sequence ID" value="KEO80885.1"/>
    <property type="molecule type" value="Genomic_DNA"/>
</dbReference>
<dbReference type="SUPFAM" id="SSF53649">
    <property type="entry name" value="Alkaline phosphatase-like"/>
    <property type="match status" value="1"/>
</dbReference>
<dbReference type="RefSeq" id="WP_052036722.1">
    <property type="nucleotide sequence ID" value="NZ_JMIR01000061.1"/>
</dbReference>
<dbReference type="STRING" id="1157490.EL26_23860"/>
<comment type="caution">
    <text evidence="3">The sequence shown here is derived from an EMBL/GenBank/DDBJ whole genome shotgun (WGS) entry which is preliminary data.</text>
</comment>
<evidence type="ECO:0008006" key="5">
    <source>
        <dbReference type="Google" id="ProtNLM"/>
    </source>
</evidence>
<gene>
    <name evidence="3" type="ORF">EL26_23860</name>
</gene>
<dbReference type="InterPro" id="IPR007312">
    <property type="entry name" value="Phosphoesterase"/>
</dbReference>
<name>A0A074LJU9_9BACL</name>
<dbReference type="Gene3D" id="3.40.720.10">
    <property type="entry name" value="Alkaline Phosphatase, subunit A"/>
    <property type="match status" value="2"/>
</dbReference>
<dbReference type="PANTHER" id="PTHR31956:SF1">
    <property type="entry name" value="NON-SPECIFIC PHOSPHOLIPASE C1"/>
    <property type="match status" value="1"/>
</dbReference>
<evidence type="ECO:0000256" key="2">
    <source>
        <dbReference type="SAM" id="MobiDB-lite"/>
    </source>
</evidence>
<keyword evidence="4" id="KW-1185">Reference proteome</keyword>
<accession>A0A074LJU9</accession>
<evidence type="ECO:0000313" key="3">
    <source>
        <dbReference type="EMBL" id="KEO80885.1"/>
    </source>
</evidence>
<evidence type="ECO:0000256" key="1">
    <source>
        <dbReference type="ARBA" id="ARBA00022801"/>
    </source>
</evidence>
<dbReference type="GO" id="GO:0009395">
    <property type="term" value="P:phospholipid catabolic process"/>
    <property type="evidence" value="ECO:0007669"/>
    <property type="project" value="TreeGrafter"/>
</dbReference>
<dbReference type="GO" id="GO:0042578">
    <property type="term" value="F:phosphoric ester hydrolase activity"/>
    <property type="evidence" value="ECO:0007669"/>
    <property type="project" value="UniProtKB-ARBA"/>
</dbReference>
<keyword evidence="1" id="KW-0378">Hydrolase</keyword>
<dbReference type="OrthoDB" id="980947at2"/>
<dbReference type="PANTHER" id="PTHR31956">
    <property type="entry name" value="NON-SPECIFIC PHOSPHOLIPASE C4-RELATED"/>
    <property type="match status" value="1"/>
</dbReference>
<proteinExistence type="predicted"/>
<dbReference type="InterPro" id="IPR017850">
    <property type="entry name" value="Alkaline_phosphatase_core_sf"/>
</dbReference>
<dbReference type="AlphaFoldDB" id="A0A074LJU9"/>
<dbReference type="Proteomes" id="UP000027931">
    <property type="component" value="Unassembled WGS sequence"/>
</dbReference>
<dbReference type="eggNOG" id="COG3511">
    <property type="taxonomic scope" value="Bacteria"/>
</dbReference>
<reference evidence="3 4" key="1">
    <citation type="journal article" date="2013" name="Int. J. Syst. Evol. Microbiol.">
        <title>Tumebacillus flagellatus sp. nov., an alpha-amylase/pullulanase-producing bacterium isolated from cassava wastewater.</title>
        <authorList>
            <person name="Wang Q."/>
            <person name="Xie N."/>
            <person name="Qin Y."/>
            <person name="Shen N."/>
            <person name="Zhu J."/>
            <person name="Mi H."/>
            <person name="Huang R."/>
        </authorList>
    </citation>
    <scope>NUCLEOTIDE SEQUENCE [LARGE SCALE GENOMIC DNA]</scope>
    <source>
        <strain evidence="3 4">GST4</strain>
    </source>
</reference>
<sequence length="466" mass="52918">MGNSFERIDHVVVLMLENRSFDNMAGWLYAKGNRSPYDQAPRGQAFDGVAGKRLSNPIPSNTDGAQRKVVPAGRGSGEFEPTTDPGEEFLHVQAQMYGQREPMQGFVQDYAGMLKQDGRAITYDNYSKIMNGFTPEQVPVISALAHQYAVCDRWFCSVPSQTWTNRSFFHAGTSAGLVDNWPYLNWLQNDTATIFNRMSDAGLTWGVYYDAQTIISLTMLIHFRQLAKYWNHNFHFMQKFFRDAEEGTLPNYTFLEPCFNNWRGQRNDQHPPFSVAEGEKLIYDVYQALRKGKNWERTLFVITYDEHGGCYDHVLPPAAVPPDPKAPVGQQGFRFDQLGIRVCTVLVSPYIEAGTVFRARDPHGNVVPLEHSSMIKTLTNRWHLPPLTERDRTATGIEQVFTRETPRTDEPQIPNPRTPKKTSLPRRISGLEFDLAGLAAVRLGEVWADILNARRAKPAKRSRPDA</sequence>
<dbReference type="Pfam" id="PF04185">
    <property type="entry name" value="Phosphoesterase"/>
    <property type="match status" value="1"/>
</dbReference>
<organism evidence="3 4">
    <name type="scientific">Tumebacillus flagellatus</name>
    <dbReference type="NCBI Taxonomy" id="1157490"/>
    <lineage>
        <taxon>Bacteria</taxon>
        <taxon>Bacillati</taxon>
        <taxon>Bacillota</taxon>
        <taxon>Bacilli</taxon>
        <taxon>Bacillales</taxon>
        <taxon>Alicyclobacillaceae</taxon>
        <taxon>Tumebacillus</taxon>
    </lineage>
</organism>